<sequence>MCGNGIRCFARFIAELDKLRGPQSFTIHTGAGLIVPTIQNDGKVRVDMGKPVLRAFDVPTKLPGNKGGAVVGAQLVVDGTEWIVTCVSMGNPHCITFSTTECKVRVR</sequence>
<dbReference type="EMBL" id="JAUJYO010000011">
    <property type="protein sequence ID" value="KAK1304872.1"/>
    <property type="molecule type" value="Genomic_DNA"/>
</dbReference>
<dbReference type="GO" id="GO:0005829">
    <property type="term" value="C:cytosol"/>
    <property type="evidence" value="ECO:0007669"/>
    <property type="project" value="TreeGrafter"/>
</dbReference>
<gene>
    <name evidence="3" type="ORF">QJS10_CPB11g00702</name>
</gene>
<reference evidence="3" key="2">
    <citation type="submission" date="2023-06" db="EMBL/GenBank/DDBJ databases">
        <authorList>
            <person name="Ma L."/>
            <person name="Liu K.-W."/>
            <person name="Li Z."/>
            <person name="Hsiao Y.-Y."/>
            <person name="Qi Y."/>
            <person name="Fu T."/>
            <person name="Tang G."/>
            <person name="Zhang D."/>
            <person name="Sun W.-H."/>
            <person name="Liu D.-K."/>
            <person name="Li Y."/>
            <person name="Chen G.-Z."/>
            <person name="Liu X.-D."/>
            <person name="Liao X.-Y."/>
            <person name="Jiang Y.-T."/>
            <person name="Yu X."/>
            <person name="Hao Y."/>
            <person name="Huang J."/>
            <person name="Zhao X.-W."/>
            <person name="Ke S."/>
            <person name="Chen Y.-Y."/>
            <person name="Wu W.-L."/>
            <person name="Hsu J.-L."/>
            <person name="Lin Y.-F."/>
            <person name="Huang M.-D."/>
            <person name="Li C.-Y."/>
            <person name="Huang L."/>
            <person name="Wang Z.-W."/>
            <person name="Zhao X."/>
            <person name="Zhong W.-Y."/>
            <person name="Peng D.-H."/>
            <person name="Ahmad S."/>
            <person name="Lan S."/>
            <person name="Zhang J.-S."/>
            <person name="Tsai W.-C."/>
            <person name="Van De Peer Y."/>
            <person name="Liu Z.-J."/>
        </authorList>
    </citation>
    <scope>NUCLEOTIDE SEQUENCE</scope>
    <source>
        <strain evidence="3">CP</strain>
        <tissue evidence="3">Leaves</tissue>
    </source>
</reference>
<keyword evidence="4" id="KW-1185">Reference proteome</keyword>
<protein>
    <recommendedName>
        <fullName evidence="5">Diaminopimelate epimerase</fullName>
    </recommendedName>
</protein>
<dbReference type="Pfam" id="PF01678">
    <property type="entry name" value="DAP_epimerase"/>
    <property type="match status" value="1"/>
</dbReference>
<comment type="caution">
    <text evidence="3">The sequence shown here is derived from an EMBL/GenBank/DDBJ whole genome shotgun (WGS) entry which is preliminary data.</text>
</comment>
<dbReference type="PANTHER" id="PTHR31689:SF0">
    <property type="entry name" value="DIAMINOPIMELATE EPIMERASE"/>
    <property type="match status" value="1"/>
</dbReference>
<evidence type="ECO:0008006" key="5">
    <source>
        <dbReference type="Google" id="ProtNLM"/>
    </source>
</evidence>
<accession>A0AAV9DUF3</accession>
<dbReference type="SUPFAM" id="SSF54506">
    <property type="entry name" value="Diaminopimelate epimerase-like"/>
    <property type="match status" value="1"/>
</dbReference>
<reference evidence="3" key="1">
    <citation type="journal article" date="2023" name="Nat. Commun.">
        <title>Diploid and tetraploid genomes of Acorus and the evolution of monocots.</title>
        <authorList>
            <person name="Ma L."/>
            <person name="Liu K.W."/>
            <person name="Li Z."/>
            <person name="Hsiao Y.Y."/>
            <person name="Qi Y."/>
            <person name="Fu T."/>
            <person name="Tang G.D."/>
            <person name="Zhang D."/>
            <person name="Sun W.H."/>
            <person name="Liu D.K."/>
            <person name="Li Y."/>
            <person name="Chen G.Z."/>
            <person name="Liu X.D."/>
            <person name="Liao X.Y."/>
            <person name="Jiang Y.T."/>
            <person name="Yu X."/>
            <person name="Hao Y."/>
            <person name="Huang J."/>
            <person name="Zhao X.W."/>
            <person name="Ke S."/>
            <person name="Chen Y.Y."/>
            <person name="Wu W.L."/>
            <person name="Hsu J.L."/>
            <person name="Lin Y.F."/>
            <person name="Huang M.D."/>
            <person name="Li C.Y."/>
            <person name="Huang L."/>
            <person name="Wang Z.W."/>
            <person name="Zhao X."/>
            <person name="Zhong W.Y."/>
            <person name="Peng D.H."/>
            <person name="Ahmad S."/>
            <person name="Lan S."/>
            <person name="Zhang J.S."/>
            <person name="Tsai W.C."/>
            <person name="Van de Peer Y."/>
            <person name="Liu Z.J."/>
        </authorList>
    </citation>
    <scope>NUCLEOTIDE SEQUENCE</scope>
    <source>
        <strain evidence="3">CP</strain>
    </source>
</reference>
<dbReference type="AlphaFoldDB" id="A0AAV9DUF3"/>
<comment type="similarity">
    <text evidence="1">Belongs to the diaminopimelate epimerase family.</text>
</comment>
<keyword evidence="2" id="KW-0413">Isomerase</keyword>
<dbReference type="PANTHER" id="PTHR31689">
    <property type="entry name" value="DIAMINOPIMELATE EPIMERASE, CHLOROPLASTIC"/>
    <property type="match status" value="1"/>
</dbReference>
<evidence type="ECO:0000313" key="3">
    <source>
        <dbReference type="EMBL" id="KAK1304872.1"/>
    </source>
</evidence>
<organism evidence="3 4">
    <name type="scientific">Acorus calamus</name>
    <name type="common">Sweet flag</name>
    <dbReference type="NCBI Taxonomy" id="4465"/>
    <lineage>
        <taxon>Eukaryota</taxon>
        <taxon>Viridiplantae</taxon>
        <taxon>Streptophyta</taxon>
        <taxon>Embryophyta</taxon>
        <taxon>Tracheophyta</taxon>
        <taxon>Spermatophyta</taxon>
        <taxon>Magnoliopsida</taxon>
        <taxon>Liliopsida</taxon>
        <taxon>Acoraceae</taxon>
        <taxon>Acorus</taxon>
    </lineage>
</organism>
<dbReference type="GO" id="GO:0008837">
    <property type="term" value="F:diaminopimelate epimerase activity"/>
    <property type="evidence" value="ECO:0007669"/>
    <property type="project" value="InterPro"/>
</dbReference>
<dbReference type="Gene3D" id="3.10.310.10">
    <property type="entry name" value="Diaminopimelate Epimerase, Chain A, domain 1"/>
    <property type="match status" value="2"/>
</dbReference>
<name>A0AAV9DUF3_ACOCL</name>
<evidence type="ECO:0000256" key="2">
    <source>
        <dbReference type="ARBA" id="ARBA00023235"/>
    </source>
</evidence>
<dbReference type="InterPro" id="IPR001653">
    <property type="entry name" value="DAP_epimerase_DapF"/>
</dbReference>
<proteinExistence type="inferred from homology"/>
<evidence type="ECO:0000313" key="4">
    <source>
        <dbReference type="Proteomes" id="UP001180020"/>
    </source>
</evidence>
<evidence type="ECO:0000256" key="1">
    <source>
        <dbReference type="ARBA" id="ARBA00010219"/>
    </source>
</evidence>
<dbReference type="GO" id="GO:0009089">
    <property type="term" value="P:lysine biosynthetic process via diaminopimelate"/>
    <property type="evidence" value="ECO:0007669"/>
    <property type="project" value="InterPro"/>
</dbReference>
<dbReference type="Proteomes" id="UP001180020">
    <property type="component" value="Unassembled WGS sequence"/>
</dbReference>